<dbReference type="EMBL" id="AIMB01000008">
    <property type="protein sequence ID" value="EJF89100.1"/>
    <property type="molecule type" value="Genomic_DNA"/>
</dbReference>
<comment type="caution">
    <text evidence="2">The sequence shown here is derived from an EMBL/GenBank/DDBJ whole genome shotgun (WGS) entry which is preliminary data.</text>
</comment>
<name>J1JWX7_9HYPH</name>
<sequence length="61" mass="6634">MSDDDHNTKAVRKPKSAVLKPKPITKTKCVAKIDTDDNAHKVDDAVGKALARYVCKKAKAV</sequence>
<gene>
    <name evidence="1" type="ORF">ME5_01645</name>
    <name evidence="2" type="ORF">ME5_01651</name>
</gene>
<dbReference type="AlphaFoldDB" id="J1JWX7"/>
<evidence type="ECO:0000313" key="3">
    <source>
        <dbReference type="Proteomes" id="UP000008952"/>
    </source>
</evidence>
<protein>
    <submittedName>
        <fullName evidence="2">Uncharacterized protein</fullName>
    </submittedName>
</protein>
<accession>J1JWX7</accession>
<organism evidence="2 3">
    <name type="scientific">Bartonella tamiae Th239</name>
    <dbReference type="NCBI Taxonomy" id="1094558"/>
    <lineage>
        <taxon>Bacteria</taxon>
        <taxon>Pseudomonadati</taxon>
        <taxon>Pseudomonadota</taxon>
        <taxon>Alphaproteobacteria</taxon>
        <taxon>Hyphomicrobiales</taxon>
        <taxon>Bartonellaceae</taxon>
        <taxon>Bartonella</taxon>
    </lineage>
</organism>
<dbReference type="EMBL" id="AIMB01000008">
    <property type="protein sequence ID" value="EJF89094.1"/>
    <property type="molecule type" value="Genomic_DNA"/>
</dbReference>
<dbReference type="HOGENOM" id="CLU_2913136_0_0_5"/>
<dbReference type="RefSeq" id="WP_008040193.1">
    <property type="nucleotide sequence ID" value="NZ_JH725147.1"/>
</dbReference>
<evidence type="ECO:0000313" key="1">
    <source>
        <dbReference type="EMBL" id="EJF89094.1"/>
    </source>
</evidence>
<dbReference type="Proteomes" id="UP000008952">
    <property type="component" value="Unassembled WGS sequence"/>
</dbReference>
<dbReference type="PATRIC" id="fig|1094558.3.peg.1764"/>
<evidence type="ECO:0000313" key="2">
    <source>
        <dbReference type="EMBL" id="EJF89100.1"/>
    </source>
</evidence>
<proteinExistence type="predicted"/>
<reference evidence="2 3" key="1">
    <citation type="submission" date="2012-03" db="EMBL/GenBank/DDBJ databases">
        <title>The Genome Sequence of Bartonella tamiae Th239.</title>
        <authorList>
            <consortium name="The Broad Institute Genome Sequencing Platform"/>
            <consortium name="The Broad Institute Genome Sequencing Center for Infectious Disease"/>
            <person name="Feldgarden M."/>
            <person name="Kirby J."/>
            <person name="Kosoy M."/>
            <person name="Birtles R."/>
            <person name="Probert W.S."/>
            <person name="Chiaraviglio L."/>
            <person name="Young S.K."/>
            <person name="Zeng Q."/>
            <person name="Gargeya S."/>
            <person name="Fitzgerald M."/>
            <person name="Haas B."/>
            <person name="Abouelleil A."/>
            <person name="Alvarado L."/>
            <person name="Arachchi H.M."/>
            <person name="Berlin A."/>
            <person name="Chapman S.B."/>
            <person name="Gearin G."/>
            <person name="Goldberg J."/>
            <person name="Griggs A."/>
            <person name="Gujja S."/>
            <person name="Hansen M."/>
            <person name="Heiman D."/>
            <person name="Howarth C."/>
            <person name="Larimer J."/>
            <person name="Lui A."/>
            <person name="MacDonald P.J.P."/>
            <person name="McCowen C."/>
            <person name="Montmayeur A."/>
            <person name="Murphy C."/>
            <person name="Neiman D."/>
            <person name="Pearson M."/>
            <person name="Priest M."/>
            <person name="Roberts A."/>
            <person name="Saif S."/>
            <person name="Shea T."/>
            <person name="Sisk P."/>
            <person name="Stolte C."/>
            <person name="Sykes S."/>
            <person name="Wortman J."/>
            <person name="Nusbaum C."/>
            <person name="Birren B."/>
        </authorList>
    </citation>
    <scope>NUCLEOTIDE SEQUENCE [LARGE SCALE GENOMIC DNA]</scope>
    <source>
        <strain evidence="2 3">Th239</strain>
    </source>
</reference>
<keyword evidence="3" id="KW-1185">Reference proteome</keyword>